<keyword evidence="2" id="KW-1185">Reference proteome</keyword>
<accession>A0A7Y0L6U6</accession>
<dbReference type="EMBL" id="JABBVZ010000108">
    <property type="protein sequence ID" value="NMP24404.1"/>
    <property type="molecule type" value="Genomic_DNA"/>
</dbReference>
<protein>
    <submittedName>
        <fullName evidence="1">Uncharacterized protein</fullName>
    </submittedName>
</protein>
<evidence type="ECO:0000313" key="2">
    <source>
        <dbReference type="Proteomes" id="UP000533476"/>
    </source>
</evidence>
<name>A0A7Y0L6U6_9FIRM</name>
<organism evidence="1 2">
    <name type="scientific">Sulfobacillus harzensis</name>
    <dbReference type="NCBI Taxonomy" id="2729629"/>
    <lineage>
        <taxon>Bacteria</taxon>
        <taxon>Bacillati</taxon>
        <taxon>Bacillota</taxon>
        <taxon>Clostridia</taxon>
        <taxon>Eubacteriales</taxon>
        <taxon>Clostridiales Family XVII. Incertae Sedis</taxon>
        <taxon>Sulfobacillus</taxon>
    </lineage>
</organism>
<reference evidence="1 2" key="1">
    <citation type="submission" date="2020-04" db="EMBL/GenBank/DDBJ databases">
        <authorList>
            <person name="Zhang R."/>
            <person name="Schippers A."/>
        </authorList>
    </citation>
    <scope>NUCLEOTIDE SEQUENCE [LARGE SCALE GENOMIC DNA]</scope>
    <source>
        <strain evidence="1 2">DSM 109850</strain>
    </source>
</reference>
<dbReference type="RefSeq" id="WP_169102494.1">
    <property type="nucleotide sequence ID" value="NZ_JABBVZ010000108.1"/>
</dbReference>
<gene>
    <name evidence="1" type="ORF">HIJ39_18950</name>
</gene>
<proteinExistence type="predicted"/>
<comment type="caution">
    <text evidence="1">The sequence shown here is derived from an EMBL/GenBank/DDBJ whole genome shotgun (WGS) entry which is preliminary data.</text>
</comment>
<evidence type="ECO:0000313" key="1">
    <source>
        <dbReference type="EMBL" id="NMP24404.1"/>
    </source>
</evidence>
<dbReference type="Proteomes" id="UP000533476">
    <property type="component" value="Unassembled WGS sequence"/>
</dbReference>
<sequence>MSIRSRVFALIVTATTEDADFSDPQDLSEVATVMDGALARGVETLRDLTLYEITPDDGPDSAVWQAMQQEAHRQLVVLAGDAPRTDDADLLATIAAVVDGARRAYQVVVAHRQSPNDDVVLEAIQAYKTVAAACRQLRRLLDTSNLSPALVERIRSDCALLQHWGEDLVRAMNITL</sequence>
<dbReference type="AlphaFoldDB" id="A0A7Y0L6U6"/>